<reference evidence="1" key="1">
    <citation type="submission" date="2018-10" db="EMBL/GenBank/DDBJ databases">
        <title>Hidden diversity of soil giant viruses.</title>
        <authorList>
            <person name="Schulz F."/>
            <person name="Alteio L."/>
            <person name="Goudeau D."/>
            <person name="Ryan E.M."/>
            <person name="Malmstrom R.R."/>
            <person name="Blanchard J."/>
            <person name="Woyke T."/>
        </authorList>
    </citation>
    <scope>NUCLEOTIDE SEQUENCE</scope>
    <source>
        <strain evidence="1">HYV1</strain>
    </source>
</reference>
<accession>A0A3G5ADI1</accession>
<name>A0A3G5ADI1_9VIRU</name>
<protein>
    <submittedName>
        <fullName evidence="1">Uncharacterized protein</fullName>
    </submittedName>
</protein>
<dbReference type="EMBL" id="MK072415">
    <property type="protein sequence ID" value="AYV84674.1"/>
    <property type="molecule type" value="Genomic_DNA"/>
</dbReference>
<gene>
    <name evidence="1" type="ORF">Hyperionvirus33_17</name>
</gene>
<sequence>MKKNHCGINVNIGRSTRLSYDDCAYEDKLEESVAPLQYRMDANSIFNCDGCFAPFGPRSAYGVSMPVENEPGVSQRAELVNIESILTNRNLLNSSCKKNEVNPIDITQFKLKNPRVCKQFISPLSSRLSDPSANYRDLSINRFYDLNKNPQANIFWDFATNTTLEARDNYVAEIPRQWCNKRSFPRTEEGCPKDKTIQIKTPCVD</sequence>
<evidence type="ECO:0000313" key="1">
    <source>
        <dbReference type="EMBL" id="AYV84674.1"/>
    </source>
</evidence>
<proteinExistence type="predicted"/>
<organism evidence="1">
    <name type="scientific">Hyperionvirus sp</name>
    <dbReference type="NCBI Taxonomy" id="2487770"/>
    <lineage>
        <taxon>Viruses</taxon>
        <taxon>Varidnaviria</taxon>
        <taxon>Bamfordvirae</taxon>
        <taxon>Nucleocytoviricota</taxon>
        <taxon>Megaviricetes</taxon>
        <taxon>Imitervirales</taxon>
        <taxon>Mimiviridae</taxon>
        <taxon>Klosneuvirinae</taxon>
    </lineage>
</organism>